<evidence type="ECO:0000313" key="3">
    <source>
        <dbReference type="Proteomes" id="UP000217265"/>
    </source>
</evidence>
<feature type="domain" description="Reverse transcriptase" evidence="1">
    <location>
        <begin position="197"/>
        <end position="314"/>
    </location>
</feature>
<dbReference type="Proteomes" id="UP000217265">
    <property type="component" value="Chromosome"/>
</dbReference>
<reference evidence="2 3" key="1">
    <citation type="submission" date="2017-09" db="EMBL/GenBank/DDBJ databases">
        <title>Complete genome sequence of Verrucomicrobial strain HZ-65, isolated from freshwater.</title>
        <authorList>
            <person name="Choi A."/>
        </authorList>
    </citation>
    <scope>NUCLEOTIDE SEQUENCE [LARGE SCALE GENOMIC DNA]</scope>
    <source>
        <strain evidence="2 3">HZ-65</strain>
    </source>
</reference>
<accession>A0A290QA95</accession>
<dbReference type="InterPro" id="IPR036526">
    <property type="entry name" value="C-N_Hydrolase_sf"/>
</dbReference>
<dbReference type="CDD" id="cd01646">
    <property type="entry name" value="RT_Bac_retron_I"/>
    <property type="match status" value="1"/>
</dbReference>
<keyword evidence="3" id="KW-1185">Reference proteome</keyword>
<sequence>MKISLEQLYTAYRKAKKEAFQDTNCAHGLKFAKYEQRLAANFARLLKTINQTQPDWPTDINFIGALTCIPKSVTPPDTDKPVATIHCQSSDPEEQWKRRCSSRNRATADFRPVIDASVDYLVISALWVLEVGHLYDEKLDTRYAVGNRLRRWRPKPEAPAGTAGRLNTLSPDLFQPYFVAYGRWRSAGLKAMRTELKEGHRVVAVTMDLKRFYHQIDANFLLHEDYLAQIGLTLTKEQRTFTRQLIESFATFNRVLHEQIGGSARGLPVGLPASGLIANVVLSQFDRHVVSRLNPSYYARYVDDVFLVLRHSDEFADGAAFLGWLGEQLSPVATAIFPRNGESQTDGPALKLNLPYADGSELLFVGKKQKIFQLEGPHGLDLIGPIEEQIRQQTSEHRDLPHLPDTESRMAHRALLVTSDATLNADALRKADAVTLRRSGFAMLLGDVEAHVRDLDAASWSPLRHQFYDLAHRHLLTPNAFFDYSRYFPRIVGIMTACSDWDHARRFVGGFRALLACLRKTCKSPNNQFKRCLREACTTIAERMIEAVLQSARNDSRKVRELFKQIRKVLSLDAKGPTGTKQISEAREQMVLLDWARFTYATHWLKETVDADPPAKPKDFQVRELPPFRAMQIFQDAAKLPKPYWPALMFPTRPIPLREITARAPSLLEDGESLSAVVSGLRGTWMPEQTGLSLTSPAPDGPHKLVVPKIAGSVKSKPRVAITSIEVSDDEWAAAAEGTPSLTLERYRRLNSILDAVVAGRPKPDYVILPECCLPRQWAMQMAGKILARGVSLIAGLEYRVDSKKPDLLHNEALVALRTDFPGYQTGLFLLQPKRQPAWPELQHLDSDFGKALAPPSATSLFHPVYQHGGFHFGVLICSELTDIQNRRRFQGKVDALFIPEWNQDIESFATLVESAALDVHAYIVQANNRRYGDSRLRAPMKIHHQRDWVRVKGGLNDYFVIGAIDYMNLRRFQSHAIPPTGAGELFKPFPIGFPDRFAAARRTIPSPPQPTS</sequence>
<dbReference type="AlphaFoldDB" id="A0A290QA95"/>
<evidence type="ECO:0000313" key="2">
    <source>
        <dbReference type="EMBL" id="ATC65177.1"/>
    </source>
</evidence>
<dbReference type="OrthoDB" id="9780724at2"/>
<evidence type="ECO:0000259" key="1">
    <source>
        <dbReference type="Pfam" id="PF00078"/>
    </source>
</evidence>
<gene>
    <name evidence="2" type="ORF">CMV30_15115</name>
</gene>
<dbReference type="Pfam" id="PF00078">
    <property type="entry name" value="RVT_1"/>
    <property type="match status" value="1"/>
</dbReference>
<dbReference type="Gene3D" id="3.60.110.10">
    <property type="entry name" value="Carbon-nitrogen hydrolase"/>
    <property type="match status" value="1"/>
</dbReference>
<dbReference type="KEGG" id="vbh:CMV30_15115"/>
<proteinExistence type="predicted"/>
<protein>
    <recommendedName>
        <fullName evidence="1">Reverse transcriptase domain-containing protein</fullName>
    </recommendedName>
</protein>
<dbReference type="InterPro" id="IPR000477">
    <property type="entry name" value="RT_dom"/>
</dbReference>
<dbReference type="SUPFAM" id="SSF56317">
    <property type="entry name" value="Carbon-nitrogen hydrolase"/>
    <property type="match status" value="1"/>
</dbReference>
<dbReference type="EMBL" id="CP023344">
    <property type="protein sequence ID" value="ATC65177.1"/>
    <property type="molecule type" value="Genomic_DNA"/>
</dbReference>
<dbReference type="RefSeq" id="WP_096056808.1">
    <property type="nucleotide sequence ID" value="NZ_CP023344.1"/>
</dbReference>
<name>A0A290QA95_9BACT</name>
<organism evidence="2 3">
    <name type="scientific">Nibricoccus aquaticus</name>
    <dbReference type="NCBI Taxonomy" id="2576891"/>
    <lineage>
        <taxon>Bacteria</taxon>
        <taxon>Pseudomonadati</taxon>
        <taxon>Verrucomicrobiota</taxon>
        <taxon>Opitutia</taxon>
        <taxon>Opitutales</taxon>
        <taxon>Opitutaceae</taxon>
        <taxon>Nibricoccus</taxon>
    </lineage>
</organism>